<dbReference type="EMBL" id="AFQE01000076">
    <property type="protein sequence ID" value="EGQ76824.1"/>
    <property type="molecule type" value="Genomic_DNA"/>
</dbReference>
<accession>A0AA36UJ10</accession>
<protein>
    <submittedName>
        <fullName evidence="1">Uncharacterized protein</fullName>
    </submittedName>
</protein>
<dbReference type="AlphaFoldDB" id="A0AA36UJ10"/>
<dbReference type="Proteomes" id="UP000004982">
    <property type="component" value="Unassembled WGS sequence"/>
</dbReference>
<reference evidence="1 2" key="1">
    <citation type="submission" date="2011-05" db="EMBL/GenBank/DDBJ databases">
        <authorList>
            <person name="Muzny D."/>
            <person name="Qin X."/>
            <person name="Deng J."/>
            <person name="Jiang H."/>
            <person name="Liu Y."/>
            <person name="Qu J."/>
            <person name="Song X.-Z."/>
            <person name="Zhang L."/>
            <person name="Thornton R."/>
            <person name="Coyle M."/>
            <person name="Francisco L."/>
            <person name="Jackson L."/>
            <person name="Javaid M."/>
            <person name="Korchina V."/>
            <person name="Kovar C."/>
            <person name="Mata R."/>
            <person name="Mathew T."/>
            <person name="Ngo R."/>
            <person name="Nguyen L."/>
            <person name="Nguyen N."/>
            <person name="Okwuonu G."/>
            <person name="Ongeri F."/>
            <person name="Pham C."/>
            <person name="Simmons D."/>
            <person name="Wilczek-Boney K."/>
            <person name="Hale W."/>
            <person name="Jakkamsetti A."/>
            <person name="Pham P."/>
            <person name="Ruth R."/>
            <person name="San Lucas F."/>
            <person name="Warren J."/>
            <person name="Zhang J."/>
            <person name="Zhao Z."/>
            <person name="Zhou C."/>
            <person name="Zhu D."/>
            <person name="Lee S."/>
            <person name="Bess C."/>
            <person name="Blankenburg K."/>
            <person name="Forbes L."/>
            <person name="Fu Q."/>
            <person name="Gubbala S."/>
            <person name="Hirani K."/>
            <person name="Jayaseelan J.C."/>
            <person name="Lara F."/>
            <person name="Munidasa M."/>
            <person name="Palculict T."/>
            <person name="Patil S."/>
            <person name="Pu L.-L."/>
            <person name="Saada N."/>
            <person name="Tang L."/>
            <person name="Weissenberger G."/>
            <person name="Zhu Y."/>
            <person name="Hemphill L."/>
            <person name="Shang Y."/>
            <person name="Youmans B."/>
            <person name="Ayvaz T."/>
            <person name="Ross M."/>
            <person name="Santibanez J."/>
            <person name="Aqrawi P."/>
            <person name="Gross S."/>
            <person name="Joshi V."/>
            <person name="Fowler G."/>
            <person name="Nazareth L."/>
            <person name="Reid J."/>
            <person name="Worley K."/>
            <person name="Petrosino J."/>
            <person name="Highlander S."/>
            <person name="Gibbs R."/>
        </authorList>
    </citation>
    <scope>NUCLEOTIDE SEQUENCE [LARGE SCALE GENOMIC DNA]</scope>
    <source>
        <strain evidence="1 2">ATCC 33926</strain>
    </source>
</reference>
<evidence type="ECO:0000313" key="1">
    <source>
        <dbReference type="EMBL" id="EGQ76824.1"/>
    </source>
</evidence>
<sequence length="56" mass="6701">MFKRSSEKQDYKCLMGFEVDFQTTLLIQDGLIDLVLIHRSLYHMPPKITYLKGYKF</sequence>
<name>A0AA36UJ10_9NEIS</name>
<comment type="caution">
    <text evidence="1">The sequence shown here is derived from an EMBL/GenBank/DDBJ whole genome shotgun (WGS) entry which is preliminary data.</text>
</comment>
<organism evidence="1 2">
    <name type="scientific">Neisseria macacae ATCC 33926</name>
    <dbReference type="NCBI Taxonomy" id="997348"/>
    <lineage>
        <taxon>Bacteria</taxon>
        <taxon>Pseudomonadati</taxon>
        <taxon>Pseudomonadota</taxon>
        <taxon>Betaproteobacteria</taxon>
        <taxon>Neisseriales</taxon>
        <taxon>Neisseriaceae</taxon>
        <taxon>Neisseria</taxon>
    </lineage>
</organism>
<evidence type="ECO:0000313" key="2">
    <source>
        <dbReference type="Proteomes" id="UP000004982"/>
    </source>
</evidence>
<gene>
    <name evidence="1" type="ORF">HMPREF9418_1567</name>
</gene>
<proteinExistence type="predicted"/>